<name>A0A4S4KD12_9APHY</name>
<keyword evidence="2" id="KW-1185">Reference proteome</keyword>
<comment type="caution">
    <text evidence="1">The sequence shown here is derived from an EMBL/GenBank/DDBJ whole genome shotgun (WGS) entry which is preliminary data.</text>
</comment>
<reference evidence="1 2" key="1">
    <citation type="submission" date="2019-02" db="EMBL/GenBank/DDBJ databases">
        <title>Genome sequencing of the rare red list fungi Phlebia centrifuga.</title>
        <authorList>
            <person name="Buettner E."/>
            <person name="Kellner H."/>
        </authorList>
    </citation>
    <scope>NUCLEOTIDE SEQUENCE [LARGE SCALE GENOMIC DNA]</scope>
    <source>
        <strain evidence="1 2">DSM 108282</strain>
    </source>
</reference>
<dbReference type="Proteomes" id="UP000309038">
    <property type="component" value="Unassembled WGS sequence"/>
</dbReference>
<protein>
    <submittedName>
        <fullName evidence="1">Uncharacterized protein</fullName>
    </submittedName>
</protein>
<dbReference type="EMBL" id="SGPJ01000481">
    <property type="protein sequence ID" value="THG94219.1"/>
    <property type="molecule type" value="Genomic_DNA"/>
</dbReference>
<evidence type="ECO:0000313" key="2">
    <source>
        <dbReference type="Proteomes" id="UP000309038"/>
    </source>
</evidence>
<organism evidence="1 2">
    <name type="scientific">Hermanssonia centrifuga</name>
    <dbReference type="NCBI Taxonomy" id="98765"/>
    <lineage>
        <taxon>Eukaryota</taxon>
        <taxon>Fungi</taxon>
        <taxon>Dikarya</taxon>
        <taxon>Basidiomycota</taxon>
        <taxon>Agaricomycotina</taxon>
        <taxon>Agaricomycetes</taxon>
        <taxon>Polyporales</taxon>
        <taxon>Meruliaceae</taxon>
        <taxon>Hermanssonia</taxon>
    </lineage>
</organism>
<gene>
    <name evidence="1" type="ORF">EW026_g7206</name>
</gene>
<accession>A0A4S4KD12</accession>
<sequence>MAAHGLHDYGCHILAGICIASKYPGIHIVIGVNFSAEFPTFEFSAYITANVPSSEFAVDVAAPILFVNIPANVPAPELPVAFIAALTIFQFSVIPRAKLCVFTISDHFRVYVTVDLPAAFAA</sequence>
<proteinExistence type="predicted"/>
<evidence type="ECO:0000313" key="1">
    <source>
        <dbReference type="EMBL" id="THG94219.1"/>
    </source>
</evidence>
<dbReference type="AlphaFoldDB" id="A0A4S4KD12"/>